<dbReference type="Proteomes" id="UP000286908">
    <property type="component" value="Unassembled WGS sequence"/>
</dbReference>
<dbReference type="InterPro" id="IPR020945">
    <property type="entry name" value="DMSO/NO3_reduct_chaperone"/>
</dbReference>
<dbReference type="InterPro" id="IPR028611">
    <property type="entry name" value="DmsD_chaperone"/>
</dbReference>
<evidence type="ECO:0000256" key="1">
    <source>
        <dbReference type="ARBA" id="ARBA00023186"/>
    </source>
</evidence>
<dbReference type="GO" id="GO:0005048">
    <property type="term" value="F:signal sequence binding"/>
    <property type="evidence" value="ECO:0007669"/>
    <property type="project" value="InterPro"/>
</dbReference>
<dbReference type="PANTHER" id="PTHR34227">
    <property type="entry name" value="CHAPERONE PROTEIN YCDY"/>
    <property type="match status" value="1"/>
</dbReference>
<keyword evidence="1 2" id="KW-0143">Chaperone</keyword>
<comment type="similarity">
    <text evidence="2">Belongs to the TorD/DmsD family. DmsD subfamily.</text>
</comment>
<name>A0A433ZRN8_MORMO</name>
<accession>A0A433ZRN8</accession>
<dbReference type="HAMAP" id="MF_00940">
    <property type="entry name" value="DmsD_chaperone"/>
    <property type="match status" value="1"/>
</dbReference>
<dbReference type="AlphaFoldDB" id="A0A433ZRN8"/>
<comment type="caution">
    <text evidence="3">The sequence shown here is derived from an EMBL/GenBank/DDBJ whole genome shotgun (WGS) entry which is preliminary data.</text>
</comment>
<comment type="function">
    <text evidence="2">Required for biogenesis/assembly of DMSO reductase, but not for the interaction of the DmsA signal peptide with the Tat system. May be part of a chaperone cascade complex that facilitates a folding-maturation pathway for the substrate protein.</text>
</comment>
<reference evidence="3 4" key="1">
    <citation type="submission" date="2017-08" db="EMBL/GenBank/DDBJ databases">
        <title>Draft genome sequence of pheromone producing symbiont Morganella morganii, of the female New Zealand grass grub Costelytra giveni.</title>
        <authorList>
            <person name="Laugraud A."/>
            <person name="Young S.D."/>
            <person name="Hurst M.H."/>
        </authorList>
    </citation>
    <scope>NUCLEOTIDE SEQUENCE [LARGE SCALE GENOMIC DNA]</scope>
    <source>
        <strain evidence="3 4">MMsCG</strain>
        <plasmid evidence="3">unnamed1</plasmid>
    </source>
</reference>
<sequence>MSEQVVSDVALTARILGAAFYYPPSEIAQITELLSSGEWVAEWPYGDNAQKQTAAQKLNTAVTGEETLPQAYQRLFIGPQALPASPWGSVWLDKEQVLFGDSTIALREWMRAHQVDIALSQNEPEDHIGLLLMMTAWTAENRPDTLNSLLAEHLLPWARFYLARMQEKCGSPFYEGLSALTALTLSGWQDALLVIPAEKTIFA</sequence>
<evidence type="ECO:0000256" key="2">
    <source>
        <dbReference type="HAMAP-Rule" id="MF_00940"/>
    </source>
</evidence>
<proteinExistence type="inferred from homology"/>
<gene>
    <name evidence="2" type="primary">dmsD</name>
    <name evidence="3" type="ORF">CKG00_16725</name>
</gene>
<evidence type="ECO:0000313" key="3">
    <source>
        <dbReference type="EMBL" id="RUT64788.1"/>
    </source>
</evidence>
<dbReference type="InterPro" id="IPR026269">
    <property type="entry name" value="DmsD-type"/>
</dbReference>
<evidence type="ECO:0000313" key="4">
    <source>
        <dbReference type="Proteomes" id="UP000286908"/>
    </source>
</evidence>
<dbReference type="InterPro" id="IPR050289">
    <property type="entry name" value="TorD/DmsD_chaperones"/>
</dbReference>
<geneLocation type="plasmid" evidence="3">
    <name>unnamed1</name>
</geneLocation>
<dbReference type="NCBIfam" id="NF008632">
    <property type="entry name" value="PRK11621.1"/>
    <property type="match status" value="1"/>
</dbReference>
<dbReference type="SUPFAM" id="SSF89155">
    <property type="entry name" value="TorD-like"/>
    <property type="match status" value="1"/>
</dbReference>
<dbReference type="PIRSF" id="PIRSF004690">
    <property type="entry name" value="DmsD"/>
    <property type="match status" value="1"/>
</dbReference>
<dbReference type="PANTHER" id="PTHR34227:SF6">
    <property type="entry name" value="TAT PROOFREADING CHAPERONE DMSD"/>
    <property type="match status" value="1"/>
</dbReference>
<dbReference type="Pfam" id="PF02613">
    <property type="entry name" value="Nitrate_red_del"/>
    <property type="match status" value="1"/>
</dbReference>
<dbReference type="OrthoDB" id="3174863at2"/>
<organism evidence="3 4">
    <name type="scientific">Morganella morganii</name>
    <name type="common">Proteus morganii</name>
    <dbReference type="NCBI Taxonomy" id="582"/>
    <lineage>
        <taxon>Bacteria</taxon>
        <taxon>Pseudomonadati</taxon>
        <taxon>Pseudomonadota</taxon>
        <taxon>Gammaproteobacteria</taxon>
        <taxon>Enterobacterales</taxon>
        <taxon>Morganellaceae</taxon>
        <taxon>Morganella</taxon>
    </lineage>
</organism>
<dbReference type="EMBL" id="NRQY01000002">
    <property type="protein sequence ID" value="RUT64788.1"/>
    <property type="molecule type" value="Genomic_DNA"/>
</dbReference>
<dbReference type="Gene3D" id="1.10.3480.10">
    <property type="entry name" value="TorD-like"/>
    <property type="match status" value="1"/>
</dbReference>
<keyword evidence="3" id="KW-0614">Plasmid</keyword>
<dbReference type="InterPro" id="IPR036411">
    <property type="entry name" value="TorD-like_sf"/>
</dbReference>
<protein>
    <recommendedName>
        <fullName evidence="2">Tat proofreading chaperone DmsD</fullName>
    </recommendedName>
    <alternativeName>
        <fullName evidence="2">DMSO reductase maturation protein</fullName>
    </alternativeName>
    <alternativeName>
        <fullName evidence="2">Twin-arginine leader-binding protein DmsD</fullName>
    </alternativeName>
</protein>